<evidence type="ECO:0000313" key="1">
    <source>
        <dbReference type="EMBL" id="KAI9440303.1"/>
    </source>
</evidence>
<dbReference type="EMBL" id="JAGFNK010000764">
    <property type="protein sequence ID" value="KAI9440303.1"/>
    <property type="molecule type" value="Genomic_DNA"/>
</dbReference>
<organism evidence="1 2">
    <name type="scientific">Russula earlei</name>
    <dbReference type="NCBI Taxonomy" id="71964"/>
    <lineage>
        <taxon>Eukaryota</taxon>
        <taxon>Fungi</taxon>
        <taxon>Dikarya</taxon>
        <taxon>Basidiomycota</taxon>
        <taxon>Agaricomycotina</taxon>
        <taxon>Agaricomycetes</taxon>
        <taxon>Russulales</taxon>
        <taxon>Russulaceae</taxon>
        <taxon>Russula</taxon>
    </lineage>
</organism>
<keyword evidence="2" id="KW-1185">Reference proteome</keyword>
<evidence type="ECO:0000313" key="2">
    <source>
        <dbReference type="Proteomes" id="UP001207468"/>
    </source>
</evidence>
<comment type="caution">
    <text evidence="1">The sequence shown here is derived from an EMBL/GenBank/DDBJ whole genome shotgun (WGS) entry which is preliminary data.</text>
</comment>
<keyword evidence="1" id="KW-0413">Isomerase</keyword>
<name>A0ACC0TSC8_9AGAM</name>
<reference evidence="1" key="1">
    <citation type="submission" date="2021-03" db="EMBL/GenBank/DDBJ databases">
        <title>Evolutionary priming and transition to the ectomycorrhizal habit in an iconic lineage of mushroom-forming fungi: is preadaptation a requirement?</title>
        <authorList>
            <consortium name="DOE Joint Genome Institute"/>
            <person name="Looney B.P."/>
            <person name="Miyauchi S."/>
            <person name="Morin E."/>
            <person name="Drula E."/>
            <person name="Courty P.E."/>
            <person name="Chicoki N."/>
            <person name="Fauchery L."/>
            <person name="Kohler A."/>
            <person name="Kuo A."/>
            <person name="LaButti K."/>
            <person name="Pangilinan J."/>
            <person name="Lipzen A."/>
            <person name="Riley R."/>
            <person name="Andreopoulos W."/>
            <person name="He G."/>
            <person name="Johnson J."/>
            <person name="Barry K.W."/>
            <person name="Grigoriev I.V."/>
            <person name="Nagy L."/>
            <person name="Hibbett D."/>
            <person name="Henrissat B."/>
            <person name="Matheny P.B."/>
            <person name="Labbe J."/>
            <person name="Martin A.F."/>
        </authorList>
    </citation>
    <scope>NUCLEOTIDE SEQUENCE</scope>
    <source>
        <strain evidence="1">BPL698</strain>
    </source>
</reference>
<proteinExistence type="predicted"/>
<sequence>MSVIQKIRDRGAWIMFGLIALALIAFILQDRALGGGRGSFFSNTTTIGKVNGESIERTDFEAKIDIAQKMYGERAGSRDQLMGNVWSQEVDRIIMEAEYKKLGIVVTGKELSDLLFDPATSPLKREFTDQQTGEFKVSEAKQAFAQLKKSKNQEQLQMVEEAYINPTIQQALSNKYNSLLQKAMYIPKWLVEKQTADNNAITSISYVTVPYTSITDTSKISDEDIMAYAKKHSKEYEREDETRAISYVAFDATASADDTAAVLNQLQLLKADFVNATDAKAFIGKTGSEIPFSDSYFSKTRMQQQQKDSLTKLGIGQTYGPYLDGSSFVIAKMIGVKQWPDSVRVRHILIATNDPRSGQVIKEDSVGKKQIDSIELAIKKGASFDSLVVKYSDDPGSKSKGGVYDYFPQGQMVPSFNDFVFDKPVGTKGVVKTDYGYHYIEILGQKNVQPAYKIAYLAKPIVASNATISTASTSAAQFAATSKDKKQFDENAVKLNKVSLPSGEVKANDFNVTGIGQNRQIVKWMYDHSVGDISEPFEAGDRYIVAILTSVSKPGLPPVQLLRNQIQGIVRNEKKAKQIIDGKFKGATLDAIAASEGVTVSRADSLSFVNPFLPGVGNEVKVAGAAFNKALVGKMSEPIAGATGVFAIQVNTIGASPNATTTPESIKQNLIRGQQMALYRGGDALRKAADIKDYRSKFY</sequence>
<accession>A0ACC0TSC8</accession>
<dbReference type="Proteomes" id="UP001207468">
    <property type="component" value="Unassembled WGS sequence"/>
</dbReference>
<gene>
    <name evidence="1" type="ORF">F5148DRAFT_1350721</name>
</gene>
<protein>
    <submittedName>
        <fullName evidence="1">PpiC-type peptidyl-prolyl cis-trans isomerase</fullName>
    </submittedName>
</protein>